<accession>A0ACC2PSB5</accession>
<organism evidence="1 2">
    <name type="scientific">Eretmocerus hayati</name>
    <dbReference type="NCBI Taxonomy" id="131215"/>
    <lineage>
        <taxon>Eukaryota</taxon>
        <taxon>Metazoa</taxon>
        <taxon>Ecdysozoa</taxon>
        <taxon>Arthropoda</taxon>
        <taxon>Hexapoda</taxon>
        <taxon>Insecta</taxon>
        <taxon>Pterygota</taxon>
        <taxon>Neoptera</taxon>
        <taxon>Endopterygota</taxon>
        <taxon>Hymenoptera</taxon>
        <taxon>Apocrita</taxon>
        <taxon>Proctotrupomorpha</taxon>
        <taxon>Chalcidoidea</taxon>
        <taxon>Aphelinidae</taxon>
        <taxon>Aphelininae</taxon>
        <taxon>Eretmocerus</taxon>
    </lineage>
</organism>
<keyword evidence="2" id="KW-1185">Reference proteome</keyword>
<dbReference type="Proteomes" id="UP001239111">
    <property type="component" value="Chromosome 1"/>
</dbReference>
<gene>
    <name evidence="1" type="ORF">QAD02_021499</name>
</gene>
<reference evidence="1" key="1">
    <citation type="submission" date="2023-04" db="EMBL/GenBank/DDBJ databases">
        <title>A chromosome-level genome assembly of the parasitoid wasp Eretmocerus hayati.</title>
        <authorList>
            <person name="Zhong Y."/>
            <person name="Liu S."/>
            <person name="Liu Y."/>
        </authorList>
    </citation>
    <scope>NUCLEOTIDE SEQUENCE</scope>
    <source>
        <strain evidence="1">ZJU_SS_LIU_2023</strain>
    </source>
</reference>
<sequence length="280" mass="31482">MTSAIICPGIKNNDENSSRNFSGKSSSGSDCESEPGIQLKRKQRRSRTTFNVQQLDELESAFERTQYPDIYTREELAQRTKLTEARIQVWFSNRRARSRKQSTSNTRLAVGPFRTNPVAVISTATAAPHRVHPASQSPLTDRADNSSHISAFPDDDYLRFSGHLSAFKYSSSVMASATDVDSPYTQAVTEYPHVYIPGKILCVSDFCIQYLSRENIHTILTQIPWLTSLYRSNDLVYFNYGCSRRFSRLSSGCCSSMNVSLMSHASISTRFLDVILDVSI</sequence>
<protein>
    <submittedName>
        <fullName evidence="1">Uncharacterized protein</fullName>
    </submittedName>
</protein>
<dbReference type="EMBL" id="CM056741">
    <property type="protein sequence ID" value="KAJ8685706.1"/>
    <property type="molecule type" value="Genomic_DNA"/>
</dbReference>
<evidence type="ECO:0000313" key="1">
    <source>
        <dbReference type="EMBL" id="KAJ8685706.1"/>
    </source>
</evidence>
<name>A0ACC2PSB5_9HYME</name>
<comment type="caution">
    <text evidence="1">The sequence shown here is derived from an EMBL/GenBank/DDBJ whole genome shotgun (WGS) entry which is preliminary data.</text>
</comment>
<evidence type="ECO:0000313" key="2">
    <source>
        <dbReference type="Proteomes" id="UP001239111"/>
    </source>
</evidence>
<proteinExistence type="predicted"/>